<comment type="caution">
    <text evidence="1">The sequence shown here is derived from an EMBL/GenBank/DDBJ whole genome shotgun (WGS) entry which is preliminary data.</text>
</comment>
<gene>
    <name evidence="1" type="ORF">GCM10009862_11650</name>
</gene>
<organism evidence="1 2">
    <name type="scientific">Microbacterium binotii</name>
    <dbReference type="NCBI Taxonomy" id="462710"/>
    <lineage>
        <taxon>Bacteria</taxon>
        <taxon>Bacillati</taxon>
        <taxon>Actinomycetota</taxon>
        <taxon>Actinomycetes</taxon>
        <taxon>Micrococcales</taxon>
        <taxon>Microbacteriaceae</taxon>
        <taxon>Microbacterium</taxon>
    </lineage>
</organism>
<dbReference type="EMBL" id="BAAARI010000008">
    <property type="protein sequence ID" value="GAA2574340.1"/>
    <property type="molecule type" value="Genomic_DNA"/>
</dbReference>
<name>A0ABP6BQR6_9MICO</name>
<evidence type="ECO:0000313" key="2">
    <source>
        <dbReference type="Proteomes" id="UP001500274"/>
    </source>
</evidence>
<evidence type="ECO:0008006" key="3">
    <source>
        <dbReference type="Google" id="ProtNLM"/>
    </source>
</evidence>
<proteinExistence type="predicted"/>
<keyword evidence="2" id="KW-1185">Reference proteome</keyword>
<dbReference type="Proteomes" id="UP001500274">
    <property type="component" value="Unassembled WGS sequence"/>
</dbReference>
<accession>A0ABP6BQR6</accession>
<dbReference type="RefSeq" id="WP_344227680.1">
    <property type="nucleotide sequence ID" value="NZ_BAAARI010000008.1"/>
</dbReference>
<protein>
    <recommendedName>
        <fullName evidence="3">DUF1801 domain-containing protein</fullName>
    </recommendedName>
</protein>
<evidence type="ECO:0000313" key="1">
    <source>
        <dbReference type="EMBL" id="GAA2574340.1"/>
    </source>
</evidence>
<sequence length="142" mass="15705">MSTGFSAQEREAMKQRAAELKEMKGVKGAAKRAKEYDACLEAIEALTGSDRQIAERLHVIVTEEAPGLAPKTWYGFPSYAKDDKVVVFYQPASKFETRYGSIGFNETAALDDGEMWPTSFAVLEMTPAAEKSFRELVRRAAG</sequence>
<reference evidence="2" key="1">
    <citation type="journal article" date="2019" name="Int. J. Syst. Evol. Microbiol.">
        <title>The Global Catalogue of Microorganisms (GCM) 10K type strain sequencing project: providing services to taxonomists for standard genome sequencing and annotation.</title>
        <authorList>
            <consortium name="The Broad Institute Genomics Platform"/>
            <consortium name="The Broad Institute Genome Sequencing Center for Infectious Disease"/>
            <person name="Wu L."/>
            <person name="Ma J."/>
        </authorList>
    </citation>
    <scope>NUCLEOTIDE SEQUENCE [LARGE SCALE GENOMIC DNA]</scope>
    <source>
        <strain evidence="2">JCM 16365</strain>
    </source>
</reference>
<dbReference type="SUPFAM" id="SSF159888">
    <property type="entry name" value="YdhG-like"/>
    <property type="match status" value="1"/>
</dbReference>